<dbReference type="InterPro" id="IPR008964">
    <property type="entry name" value="Invasin/intimin_cell_adhesion"/>
</dbReference>
<feature type="domain" description="BIG2" evidence="2">
    <location>
        <begin position="1159"/>
        <end position="1201"/>
    </location>
</feature>
<dbReference type="InterPro" id="IPR003343">
    <property type="entry name" value="Big_2"/>
</dbReference>
<gene>
    <name evidence="3" type="ORF">HBO13_08200</name>
    <name evidence="4" type="ORF">HBO30_11330</name>
</gene>
<proteinExistence type="predicted"/>
<dbReference type="EMBL" id="JAAQYH010000003">
    <property type="protein sequence ID" value="NNA72626.1"/>
    <property type="molecule type" value="Genomic_DNA"/>
</dbReference>
<evidence type="ECO:0000256" key="1">
    <source>
        <dbReference type="SAM" id="MobiDB-lite"/>
    </source>
</evidence>
<name>A0A7Y1LZY0_9PSED</name>
<evidence type="ECO:0000313" key="4">
    <source>
        <dbReference type="EMBL" id="NNA79317.1"/>
    </source>
</evidence>
<comment type="caution">
    <text evidence="3">The sequence shown here is derived from an EMBL/GenBank/DDBJ whole genome shotgun (WGS) entry which is preliminary data.</text>
</comment>
<evidence type="ECO:0000259" key="2">
    <source>
        <dbReference type="Pfam" id="PF02368"/>
    </source>
</evidence>
<feature type="region of interest" description="Disordered" evidence="1">
    <location>
        <begin position="1"/>
        <end position="22"/>
    </location>
</feature>
<organism evidence="3 5">
    <name type="scientific">Pseudomonas lactis</name>
    <dbReference type="NCBI Taxonomy" id="1615674"/>
    <lineage>
        <taxon>Bacteria</taxon>
        <taxon>Pseudomonadati</taxon>
        <taxon>Pseudomonadota</taxon>
        <taxon>Gammaproteobacteria</taxon>
        <taxon>Pseudomonadales</taxon>
        <taxon>Pseudomonadaceae</taxon>
        <taxon>Pseudomonas</taxon>
    </lineage>
</organism>
<dbReference type="Gene3D" id="2.60.40.1080">
    <property type="match status" value="1"/>
</dbReference>
<dbReference type="Proteomes" id="UP000586252">
    <property type="component" value="Unassembled WGS sequence"/>
</dbReference>
<reference evidence="5 6" key="1">
    <citation type="journal article" date="2020" name="Front. Microbiol.">
        <title>Genetic Organization of the aprX-lipA2 Operon Affects the Proteolytic Potential of Pseudomonas Species in Milk.</title>
        <authorList>
            <person name="Maier C."/>
            <person name="Huptas C."/>
            <person name="von Neubeck M."/>
            <person name="Scherer S."/>
            <person name="Wenning M."/>
            <person name="Lucking G."/>
        </authorList>
    </citation>
    <scope>NUCLEOTIDE SEQUENCE [LARGE SCALE GENOMIC DNA]</scope>
    <source>
        <strain evidence="4 6">WS 5404</strain>
        <strain evidence="3 5">WS 5405</strain>
    </source>
</reference>
<accession>A0A7Y1LZY0</accession>
<sequence length="1298" mass="140126">MSDNPFDSGSDRAPAASDDTSFPIACLPHQRESIVPGPQRVENLDPPYSAYPSVPIAGHVPGEVAVYGLGIRHVRPYALMSFENWSAQGIDDYFASYFGRSDADLAFPVADDLVSDTTLVRQNLAIPEERMPEGEVVTYGRVRRAGSGNESTSPKQIILIKTTRPGGTDTDPGSSWHTGLVMEVEGFPEGETLRLENIGLGVYCLIYLYEHIRKNDVIELSWDGIFVLHTVTSDEAGGAGPIRVFVDKSIIAQGGQRGTLTLRFRVRDVVENFSGEKYQYSKPYFLNAELDPSLLNAPIFLVDDQELESRQIDFDTQSGSTFELVVLTDRQFPAPNPRYEITVSLLCTRDDGTSETILLGPVPDLNRGFTYIPIDNDIIAQLVGGSLRVSFFWKTDAPLPRESGSLTITVVGTKVSMPAPSVSPIELGLIPAGEDITVTIPAYEPHSPGWLETLYITHVPPGGGSAIIFSREQLAGSQGGTYTVTAAELEQFNGRGEIHIYYTTNDGAAHILGGGALAIRQSAMLGAQVGERIADMPAPRLQGAIGNNVDPADVPGSDVLVTFTYLGTQNGDKLHWSCIGSGLGGSASGTIEINGATAGKELHYPVTRDILDKNLNGSLRISYSLEREGPPKVVLRSEVLMLTVGKGVELDRPIIEGASTAPDELNPLAAISGTRVIVKFRPMLDGDLITVDWITADHHGSFADNVAGNPTTHEASVWVDARTIARGIREGGNTINVQYHFHRGTFPYESVIVPLRLLPLAGLPTPTIEGISGPVLDLSQLSPTARTYIPVWSFIHAEQLMWMTYESEGVVFEDTYTANEVTNDGVLNGISPPTPVDKIKLLEDGVDLTIKFWVSLAERPDKNTAVLFGVRHYTIQALPGVLPHPFINGTTDTGASVTVDPLPIEHNTTVTVRYTGMSGQDRITLEWILADGTHHTAVENGLDGGTVVFNLTADKVLHRSVNSTVCLKYSVVRTGVADPIPSNVQTVTVTTIPAASLPQPRINNIAPGGVLNLNSFTGNASASVAKWSLSSVGNRVWLTCSSSGVAPLHVLTANGALITSTEAANGLVNKAVLRSWLESLPNNRQITITCEVEFGGNTDKARAVVFPTTSYTAAYPALSISTATMTLNGTAYIMAGWVKRAEYAGNTQTRAATGGRPPYTYTSQNPSVATVTSTGFVSGMRNGSTNIVVTDRANNQVSYTVSVSNVWQVREDRRGMDWGTAVNWRKSLPGAIGHYGDAIRFMGNAYGWPLPVPYDSWYWVCTEPQCDALTGVLWDSIDPEVVWCNRKQAVGWAWCLQP</sequence>
<protein>
    <submittedName>
        <fullName evidence="3">YncE family protein</fullName>
    </submittedName>
</protein>
<evidence type="ECO:0000313" key="5">
    <source>
        <dbReference type="Proteomes" id="UP000535954"/>
    </source>
</evidence>
<dbReference type="Pfam" id="PF02368">
    <property type="entry name" value="Big_2"/>
    <property type="match status" value="1"/>
</dbReference>
<dbReference type="Proteomes" id="UP000535954">
    <property type="component" value="Unassembled WGS sequence"/>
</dbReference>
<dbReference type="EMBL" id="JAAQYI010000005">
    <property type="protein sequence ID" value="NNA79317.1"/>
    <property type="molecule type" value="Genomic_DNA"/>
</dbReference>
<dbReference type="SUPFAM" id="SSF49373">
    <property type="entry name" value="Invasin/intimin cell-adhesion fragments"/>
    <property type="match status" value="1"/>
</dbReference>
<evidence type="ECO:0000313" key="3">
    <source>
        <dbReference type="EMBL" id="NNA72626.1"/>
    </source>
</evidence>
<evidence type="ECO:0000313" key="6">
    <source>
        <dbReference type="Proteomes" id="UP000586252"/>
    </source>
</evidence>